<keyword evidence="2" id="KW-1185">Reference proteome</keyword>
<organism evidence="3">
    <name type="scientific">Anisakis simplex</name>
    <name type="common">Herring worm</name>
    <dbReference type="NCBI Taxonomy" id="6269"/>
    <lineage>
        <taxon>Eukaryota</taxon>
        <taxon>Metazoa</taxon>
        <taxon>Ecdysozoa</taxon>
        <taxon>Nematoda</taxon>
        <taxon>Chromadorea</taxon>
        <taxon>Rhabditida</taxon>
        <taxon>Spirurina</taxon>
        <taxon>Ascaridomorpha</taxon>
        <taxon>Ascaridoidea</taxon>
        <taxon>Anisakidae</taxon>
        <taxon>Anisakis</taxon>
        <taxon>Anisakis simplex complex</taxon>
    </lineage>
</organism>
<dbReference type="Pfam" id="PF20867">
    <property type="entry name" value="UVSSA_N"/>
    <property type="match status" value="1"/>
</dbReference>
<name>A0A0M3JDW0_ANISI</name>
<accession>A0A0M3JDW0</accession>
<sequence length="103" mass="12023">MGQSAELIAAKRCLHVILKCFDYEKKELHSARLKELKTLVRNHSDIIVGLVEYLLKIVRQENSDRRLAILLICDCFFQRSHAFRVELTKSLQVTIQCAYFNDI</sequence>
<proteinExistence type="predicted"/>
<dbReference type="InterPro" id="IPR049408">
    <property type="entry name" value="UVSSA_N_a-solenoid_rpt"/>
</dbReference>
<reference evidence="1 2" key="2">
    <citation type="submission" date="2018-11" db="EMBL/GenBank/DDBJ databases">
        <authorList>
            <consortium name="Pathogen Informatics"/>
        </authorList>
    </citation>
    <scope>NUCLEOTIDE SEQUENCE [LARGE SCALE GENOMIC DNA]</scope>
</reference>
<evidence type="ECO:0000313" key="1">
    <source>
        <dbReference type="EMBL" id="VDK25786.1"/>
    </source>
</evidence>
<dbReference type="WBParaSite" id="ASIM_0000580101-mRNA-1">
    <property type="protein sequence ID" value="ASIM_0000580101-mRNA-1"/>
    <property type="gene ID" value="ASIM_0000580101"/>
</dbReference>
<dbReference type="Proteomes" id="UP000267096">
    <property type="component" value="Unassembled WGS sequence"/>
</dbReference>
<evidence type="ECO:0000313" key="2">
    <source>
        <dbReference type="Proteomes" id="UP000267096"/>
    </source>
</evidence>
<protein>
    <submittedName>
        <fullName evidence="3">UV-stimulated scaffold protein A homolog (inferred by orthology to a C. elegans protein)</fullName>
    </submittedName>
</protein>
<evidence type="ECO:0000313" key="3">
    <source>
        <dbReference type="WBParaSite" id="ASIM_0000580101-mRNA-1"/>
    </source>
</evidence>
<dbReference type="EMBL" id="UYRR01011148">
    <property type="protein sequence ID" value="VDK25786.1"/>
    <property type="molecule type" value="Genomic_DNA"/>
</dbReference>
<reference evidence="3" key="1">
    <citation type="submission" date="2017-02" db="UniProtKB">
        <authorList>
            <consortium name="WormBaseParasite"/>
        </authorList>
    </citation>
    <scope>IDENTIFICATION</scope>
</reference>
<dbReference type="AlphaFoldDB" id="A0A0M3JDW0"/>
<gene>
    <name evidence="1" type="ORF">ASIM_LOCUS5592</name>
</gene>